<dbReference type="Proteomes" id="UP000184346">
    <property type="component" value="Unassembled WGS sequence"/>
</dbReference>
<keyword evidence="2" id="KW-1185">Reference proteome</keyword>
<sequence>MERLSKWLEKRGKDAEEKALDYLNNRGFYCKNTKLGAREQIKEIEKSNSRDLYFKDCERKLKNNIRQKISSDKHPNMKQSTFRISESSHEILKTIAQHHSLTIGQTLERLIQQEKDRILNSAQSSNYGQHPYANYGNGYGYPAHGFGYSQPLDGQRYSSSNIGHILKILEGVKNTPYIESNQHYGGGSKDSLL</sequence>
<dbReference type="OrthoDB" id="9854353at2"/>
<evidence type="ECO:0000313" key="2">
    <source>
        <dbReference type="Proteomes" id="UP000184346"/>
    </source>
</evidence>
<organism evidence="1 2">
    <name type="scientific">Modicisalibacter ilicicola DSM 19980</name>
    <dbReference type="NCBI Taxonomy" id="1121942"/>
    <lineage>
        <taxon>Bacteria</taxon>
        <taxon>Pseudomonadati</taxon>
        <taxon>Pseudomonadota</taxon>
        <taxon>Gammaproteobacteria</taxon>
        <taxon>Oceanospirillales</taxon>
        <taxon>Halomonadaceae</taxon>
        <taxon>Modicisalibacter</taxon>
    </lineage>
</organism>
<dbReference type="AlphaFoldDB" id="A0A1M4W178"/>
<reference evidence="1 2" key="1">
    <citation type="submission" date="2016-11" db="EMBL/GenBank/DDBJ databases">
        <authorList>
            <person name="Jaros S."/>
            <person name="Januszkiewicz K."/>
            <person name="Wedrychowicz H."/>
        </authorList>
    </citation>
    <scope>NUCLEOTIDE SEQUENCE [LARGE SCALE GENOMIC DNA]</scope>
    <source>
        <strain evidence="1 2">DSM 19980</strain>
    </source>
</reference>
<dbReference type="RefSeq" id="WP_139249056.1">
    <property type="nucleotide sequence ID" value="NZ_FQUJ01000004.1"/>
</dbReference>
<protein>
    <submittedName>
        <fullName evidence="1">Uncharacterized protein</fullName>
    </submittedName>
</protein>
<dbReference type="EMBL" id="FQUJ01000004">
    <property type="protein sequence ID" value="SHE75054.1"/>
    <property type="molecule type" value="Genomic_DNA"/>
</dbReference>
<name>A0A1M4W178_9GAMM</name>
<evidence type="ECO:0000313" key="1">
    <source>
        <dbReference type="EMBL" id="SHE75054.1"/>
    </source>
</evidence>
<gene>
    <name evidence="1" type="ORF">SAMN02745148_01040</name>
</gene>
<proteinExistence type="predicted"/>
<accession>A0A1M4W178</accession>